<dbReference type="Pfam" id="PF01490">
    <property type="entry name" value="Aa_trans"/>
    <property type="match status" value="1"/>
</dbReference>
<feature type="transmembrane region" description="Helical" evidence="7">
    <location>
        <begin position="418"/>
        <end position="442"/>
    </location>
</feature>
<feature type="transmembrane region" description="Helical" evidence="7">
    <location>
        <begin position="205"/>
        <end position="225"/>
    </location>
</feature>
<feature type="transmembrane region" description="Helical" evidence="7">
    <location>
        <begin position="237"/>
        <end position="257"/>
    </location>
</feature>
<evidence type="ECO:0000313" key="9">
    <source>
        <dbReference type="EMBL" id="OAA56126.1"/>
    </source>
</evidence>
<dbReference type="Proteomes" id="UP000076881">
    <property type="component" value="Unassembled WGS sequence"/>
</dbReference>
<dbReference type="STRING" id="1081108.A0A167NZQ8"/>
<feature type="region of interest" description="Disordered" evidence="6">
    <location>
        <begin position="1"/>
        <end position="30"/>
    </location>
</feature>
<evidence type="ECO:0000256" key="6">
    <source>
        <dbReference type="SAM" id="MobiDB-lite"/>
    </source>
</evidence>
<organism evidence="9 10">
    <name type="scientific">Akanthomyces lecanii RCEF 1005</name>
    <dbReference type="NCBI Taxonomy" id="1081108"/>
    <lineage>
        <taxon>Eukaryota</taxon>
        <taxon>Fungi</taxon>
        <taxon>Dikarya</taxon>
        <taxon>Ascomycota</taxon>
        <taxon>Pezizomycotina</taxon>
        <taxon>Sordariomycetes</taxon>
        <taxon>Hypocreomycetidae</taxon>
        <taxon>Hypocreales</taxon>
        <taxon>Cordycipitaceae</taxon>
        <taxon>Akanthomyces</taxon>
        <taxon>Cordyceps confragosa</taxon>
    </lineage>
</organism>
<comment type="subcellular location">
    <subcellularLocation>
        <location evidence="1">Membrane</location>
        <topology evidence="1">Multi-pass membrane protein</topology>
    </subcellularLocation>
</comment>
<keyword evidence="10" id="KW-1185">Reference proteome</keyword>
<evidence type="ECO:0000256" key="7">
    <source>
        <dbReference type="SAM" id="Phobius"/>
    </source>
</evidence>
<proteinExistence type="inferred from homology"/>
<feature type="domain" description="Amino acid transporter transmembrane" evidence="8">
    <location>
        <begin position="66"/>
        <end position="442"/>
    </location>
</feature>
<dbReference type="GO" id="GO:0015179">
    <property type="term" value="F:L-amino acid transmembrane transporter activity"/>
    <property type="evidence" value="ECO:0007669"/>
    <property type="project" value="TreeGrafter"/>
</dbReference>
<dbReference type="EMBL" id="AZHF01000036">
    <property type="protein sequence ID" value="OAA56126.1"/>
    <property type="molecule type" value="Genomic_DNA"/>
</dbReference>
<evidence type="ECO:0000256" key="3">
    <source>
        <dbReference type="ARBA" id="ARBA00022692"/>
    </source>
</evidence>
<keyword evidence="5 7" id="KW-0472">Membrane</keyword>
<evidence type="ECO:0000256" key="1">
    <source>
        <dbReference type="ARBA" id="ARBA00004141"/>
    </source>
</evidence>
<gene>
    <name evidence="9" type="ORF">LEL_10968</name>
</gene>
<feature type="compositionally biased region" description="Basic and acidic residues" evidence="6">
    <location>
        <begin position="1"/>
        <end position="11"/>
    </location>
</feature>
<name>A0A167NZQ8_CORDF</name>
<evidence type="ECO:0000313" key="10">
    <source>
        <dbReference type="Proteomes" id="UP000076881"/>
    </source>
</evidence>
<dbReference type="GO" id="GO:0016020">
    <property type="term" value="C:membrane"/>
    <property type="evidence" value="ECO:0007669"/>
    <property type="project" value="UniProtKB-SubCell"/>
</dbReference>
<feature type="transmembrane region" description="Helical" evidence="7">
    <location>
        <begin position="384"/>
        <end position="406"/>
    </location>
</feature>
<dbReference type="PANTHER" id="PTHR22950:SF8">
    <property type="entry name" value="AMINO ACID TRANSPORTER (EUROFUNG)"/>
    <property type="match status" value="1"/>
</dbReference>
<accession>A0A167NZQ8</accession>
<feature type="transmembrane region" description="Helical" evidence="7">
    <location>
        <begin position="269"/>
        <end position="291"/>
    </location>
</feature>
<feature type="transmembrane region" description="Helical" evidence="7">
    <location>
        <begin position="175"/>
        <end position="198"/>
    </location>
</feature>
<comment type="similarity">
    <text evidence="2">Belongs to the amino acid/polyamine transporter 2 family.</text>
</comment>
<feature type="transmembrane region" description="Helical" evidence="7">
    <location>
        <begin position="356"/>
        <end position="378"/>
    </location>
</feature>
<keyword evidence="3 7" id="KW-0812">Transmembrane</keyword>
<dbReference type="OrthoDB" id="655540at2759"/>
<feature type="compositionally biased region" description="Polar residues" evidence="6">
    <location>
        <begin position="15"/>
        <end position="30"/>
    </location>
</feature>
<evidence type="ECO:0000256" key="4">
    <source>
        <dbReference type="ARBA" id="ARBA00022989"/>
    </source>
</evidence>
<feature type="transmembrane region" description="Helical" evidence="7">
    <location>
        <begin position="311"/>
        <end position="335"/>
    </location>
</feature>
<keyword evidence="4 7" id="KW-1133">Transmembrane helix</keyword>
<dbReference type="AlphaFoldDB" id="A0A167NZQ8"/>
<feature type="transmembrane region" description="Helical" evidence="7">
    <location>
        <begin position="94"/>
        <end position="113"/>
    </location>
</feature>
<evidence type="ECO:0000256" key="2">
    <source>
        <dbReference type="ARBA" id="ARBA00008066"/>
    </source>
</evidence>
<dbReference type="PANTHER" id="PTHR22950">
    <property type="entry name" value="AMINO ACID TRANSPORTER"/>
    <property type="match status" value="1"/>
</dbReference>
<dbReference type="InterPro" id="IPR013057">
    <property type="entry name" value="AA_transpt_TM"/>
</dbReference>
<protein>
    <submittedName>
        <fullName evidence="9">Amino acid transporter, transmembrane</fullName>
    </submittedName>
</protein>
<evidence type="ECO:0000256" key="5">
    <source>
        <dbReference type="ARBA" id="ARBA00023136"/>
    </source>
</evidence>
<evidence type="ECO:0000259" key="8">
    <source>
        <dbReference type="Pfam" id="PF01490"/>
    </source>
</evidence>
<feature type="transmembrane region" description="Helical" evidence="7">
    <location>
        <begin position="145"/>
        <end position="169"/>
    </location>
</feature>
<comment type="caution">
    <text evidence="9">The sequence shown here is derived from an EMBL/GenBank/DDBJ whole genome shotgun (WGS) entry which is preliminary data.</text>
</comment>
<reference evidence="9 10" key="1">
    <citation type="journal article" date="2016" name="Genome Biol. Evol.">
        <title>Divergent and convergent evolution of fungal pathogenicity.</title>
        <authorList>
            <person name="Shang Y."/>
            <person name="Xiao G."/>
            <person name="Zheng P."/>
            <person name="Cen K."/>
            <person name="Zhan S."/>
            <person name="Wang C."/>
        </authorList>
    </citation>
    <scope>NUCLEOTIDE SEQUENCE [LARGE SCALE GENOMIC DNA]</scope>
    <source>
        <strain evidence="9 10">RCEF 1005</strain>
    </source>
</reference>
<sequence length="464" mass="50128">MSGAAEKRDGAVLDQSISKKQANSSQDNSVMGNEMYGEIAEYDDNVSRTDLKKQKTAQGEAHFNRLGWKRLTIILIVEAIALGSLSLPKAFATLGMVAGTIVSVGLGLLAIYTSDVVGQVKIKFPEAAHYADAGRLIAGRYGYEVIGAMFVLQLVFLVGSHCLTGTIAFENIVDITKTGTCSLVFGGVSAIILLILAIPPSFAEVAILGYIDFVSIVLAIGITIIATGEYLSVADAFISVTNIVFVYSFSICQFSFMDEMHTPEDYKKSIWALGLIEISIYSLTGALIYVFVGPDVKSPALLSAGDTISRIAFGVALPVIFISGSINTTVVGRYIHSRVYKNSVTRYINTRKGWGTWLALVFIITIIAFIIAESIPFFSDLLSISSSLFVSGFTYYFPPIMWAMLIKEGPVWAPHNRVKAVLSMFAFIVGIAVLVGGTYSSIFDIMRNYRNGSVGGVFNCKPIG</sequence>